<protein>
    <submittedName>
        <fullName evidence="3">Uncharacterized protein</fullName>
    </submittedName>
</protein>
<evidence type="ECO:0000313" key="2">
    <source>
        <dbReference type="EMBL" id="OUI79776.1"/>
    </source>
</evidence>
<dbReference type="EMBL" id="JOMO01000052">
    <property type="protein sequence ID" value="OUI79776.1"/>
    <property type="molecule type" value="Genomic_DNA"/>
</dbReference>
<organism evidence="3 5">
    <name type="scientific">Acetobacter orientalis</name>
    <dbReference type="NCBI Taxonomy" id="146474"/>
    <lineage>
        <taxon>Bacteria</taxon>
        <taxon>Pseudomonadati</taxon>
        <taxon>Pseudomonadota</taxon>
        <taxon>Alphaproteobacteria</taxon>
        <taxon>Acetobacterales</taxon>
        <taxon>Acetobacteraceae</taxon>
        <taxon>Acetobacter</taxon>
    </lineage>
</organism>
<evidence type="ECO:0000313" key="4">
    <source>
        <dbReference type="Proteomes" id="UP000194639"/>
    </source>
</evidence>
<reference evidence="4 5" key="1">
    <citation type="submission" date="2014-06" db="EMBL/GenBank/DDBJ databases">
        <authorList>
            <person name="Ju J."/>
            <person name="Zhang J."/>
        </authorList>
    </citation>
    <scope>NUCLEOTIDE SEQUENCE [LARGE SCALE GENOMIC DNA]</scope>
    <source>
        <strain evidence="2">DmW_045</strain>
        <strain evidence="3">DmW_048</strain>
    </source>
</reference>
<gene>
    <name evidence="2" type="ORF">HK12_12180</name>
    <name evidence="3" type="ORF">HK15_07750</name>
</gene>
<proteinExistence type="predicted"/>
<accession>A0A252BB54</accession>
<feature type="compositionally biased region" description="Basic and acidic residues" evidence="1">
    <location>
        <begin position="1"/>
        <end position="12"/>
    </location>
</feature>
<evidence type="ECO:0000313" key="3">
    <source>
        <dbReference type="EMBL" id="OUJ01590.1"/>
    </source>
</evidence>
<comment type="caution">
    <text evidence="3">The sequence shown here is derived from an EMBL/GenBank/DDBJ whole genome shotgun (WGS) entry which is preliminary data.</text>
</comment>
<evidence type="ECO:0000313" key="5">
    <source>
        <dbReference type="Proteomes" id="UP000194999"/>
    </source>
</evidence>
<name>A0A252BB54_9PROT</name>
<evidence type="ECO:0000256" key="1">
    <source>
        <dbReference type="SAM" id="MobiDB-lite"/>
    </source>
</evidence>
<dbReference type="Proteomes" id="UP000194639">
    <property type="component" value="Unassembled WGS sequence"/>
</dbReference>
<dbReference type="EMBL" id="JOOY01000041">
    <property type="protein sequence ID" value="OUJ01590.1"/>
    <property type="molecule type" value="Genomic_DNA"/>
</dbReference>
<sequence length="72" mass="8370">MALNRKNEYERRQRMRTRVHTPSTPHTFAPRQGKAGHLARKSGMRKIMVRVLFGNSTTQGHQFRLAPQREGV</sequence>
<feature type="region of interest" description="Disordered" evidence="1">
    <location>
        <begin position="1"/>
        <end position="38"/>
    </location>
</feature>
<dbReference type="Proteomes" id="UP000194999">
    <property type="component" value="Unassembled WGS sequence"/>
</dbReference>
<dbReference type="AlphaFoldDB" id="A0A252BB54"/>